<dbReference type="PROSITE" id="PS51677">
    <property type="entry name" value="NODB"/>
    <property type="match status" value="1"/>
</dbReference>
<dbReference type="PANTHER" id="PTHR10587">
    <property type="entry name" value="GLYCOSYL TRANSFERASE-RELATED"/>
    <property type="match status" value="1"/>
</dbReference>
<dbReference type="InterPro" id="IPR011330">
    <property type="entry name" value="Glyco_hydro/deAcase_b/a-brl"/>
</dbReference>
<feature type="domain" description="NodB homology" evidence="1">
    <location>
        <begin position="89"/>
        <end position="271"/>
    </location>
</feature>
<proteinExistence type="predicted"/>
<dbReference type="PANTHER" id="PTHR10587:SF78">
    <property type="entry name" value="PEPTIDOGLYCAN-N-ACETYLMURAMIC ACID DEACETYLASE PDAA"/>
    <property type="match status" value="1"/>
</dbReference>
<dbReference type="InterPro" id="IPR014235">
    <property type="entry name" value="Spore_PdaA"/>
</dbReference>
<organism evidence="2 3">
    <name type="scientific">Candidatus Avidehalobacter gallistercoris</name>
    <dbReference type="NCBI Taxonomy" id="2840694"/>
    <lineage>
        <taxon>Bacteria</taxon>
        <taxon>Bacillati</taxon>
        <taxon>Bacillota</taxon>
        <taxon>Clostridia</taxon>
        <taxon>Eubacteriales</taxon>
        <taxon>Peptococcaceae</taxon>
        <taxon>Peptococcaceae incertae sedis</taxon>
        <taxon>Candidatus Avidehalobacter</taxon>
    </lineage>
</organism>
<evidence type="ECO:0000313" key="2">
    <source>
        <dbReference type="EMBL" id="HIU10598.1"/>
    </source>
</evidence>
<dbReference type="EMBL" id="DVMH01000026">
    <property type="protein sequence ID" value="HIU10598.1"/>
    <property type="molecule type" value="Genomic_DNA"/>
</dbReference>
<accession>A0A9D1HME1</accession>
<protein>
    <submittedName>
        <fullName evidence="2">Polysaccharide deacetylase family protein</fullName>
    </submittedName>
</protein>
<dbReference type="GO" id="GO:0005975">
    <property type="term" value="P:carbohydrate metabolic process"/>
    <property type="evidence" value="ECO:0007669"/>
    <property type="project" value="InterPro"/>
</dbReference>
<gene>
    <name evidence="2" type="ORF">IAB00_05080</name>
</gene>
<evidence type="ECO:0000259" key="1">
    <source>
        <dbReference type="PROSITE" id="PS51677"/>
    </source>
</evidence>
<dbReference type="CDD" id="cd10948">
    <property type="entry name" value="CE4_BsPdaA_like"/>
    <property type="match status" value="1"/>
</dbReference>
<reference evidence="2" key="2">
    <citation type="journal article" date="2021" name="PeerJ">
        <title>Extensive microbial diversity within the chicken gut microbiome revealed by metagenomics and culture.</title>
        <authorList>
            <person name="Gilroy R."/>
            <person name="Ravi A."/>
            <person name="Getino M."/>
            <person name="Pursley I."/>
            <person name="Horton D.L."/>
            <person name="Alikhan N.F."/>
            <person name="Baker D."/>
            <person name="Gharbi K."/>
            <person name="Hall N."/>
            <person name="Watson M."/>
            <person name="Adriaenssens E.M."/>
            <person name="Foster-Nyarko E."/>
            <person name="Jarju S."/>
            <person name="Secka A."/>
            <person name="Antonio M."/>
            <person name="Oren A."/>
            <person name="Chaudhuri R.R."/>
            <person name="La Ragione R."/>
            <person name="Hildebrand F."/>
            <person name="Pallen M.J."/>
        </authorList>
    </citation>
    <scope>NUCLEOTIDE SEQUENCE</scope>
    <source>
        <strain evidence="2">2830</strain>
    </source>
</reference>
<dbReference type="Pfam" id="PF01522">
    <property type="entry name" value="Polysacc_deac_1"/>
    <property type="match status" value="1"/>
</dbReference>
<comment type="caution">
    <text evidence="2">The sequence shown here is derived from an EMBL/GenBank/DDBJ whole genome shotgun (WGS) entry which is preliminary data.</text>
</comment>
<sequence>MRAARTITESEFVRRKRREILLSCLFFLILLGGVSALPTLGQHIAEQAAASADNWGLSFPEPGHTPVGNADAAYLKDYNCYFVGDTEKPVIYLTFDAGYENGCTGKILDALKKHNAPACFFLVGSYIRDNGELVKRMVAEGHTVGNHTNTHPDMSAISDEAAFKQELQAVEQTYYDLIGQNMPKYYRPPQGKYSETNLSQAKELGYTTVFWSLAYVDWLDDDQPTREEAFEKLLPRIHNGAVVLLHSTSTANAEFLDELLTKWEEMGYTFKPITELAGTK</sequence>
<dbReference type="InterPro" id="IPR002509">
    <property type="entry name" value="NODB_dom"/>
</dbReference>
<evidence type="ECO:0000313" key="3">
    <source>
        <dbReference type="Proteomes" id="UP000824124"/>
    </source>
</evidence>
<dbReference type="GO" id="GO:0016810">
    <property type="term" value="F:hydrolase activity, acting on carbon-nitrogen (but not peptide) bonds"/>
    <property type="evidence" value="ECO:0007669"/>
    <property type="project" value="InterPro"/>
</dbReference>
<dbReference type="InterPro" id="IPR050248">
    <property type="entry name" value="Polysacc_deacetylase_ArnD"/>
</dbReference>
<dbReference type="GO" id="GO:0016020">
    <property type="term" value="C:membrane"/>
    <property type="evidence" value="ECO:0007669"/>
    <property type="project" value="TreeGrafter"/>
</dbReference>
<dbReference type="SUPFAM" id="SSF88713">
    <property type="entry name" value="Glycoside hydrolase/deacetylase"/>
    <property type="match status" value="1"/>
</dbReference>
<dbReference type="Gene3D" id="3.20.20.370">
    <property type="entry name" value="Glycoside hydrolase/deacetylase"/>
    <property type="match status" value="1"/>
</dbReference>
<dbReference type="AlphaFoldDB" id="A0A9D1HME1"/>
<dbReference type="Proteomes" id="UP000824124">
    <property type="component" value="Unassembled WGS sequence"/>
</dbReference>
<reference evidence="2" key="1">
    <citation type="submission" date="2020-10" db="EMBL/GenBank/DDBJ databases">
        <authorList>
            <person name="Gilroy R."/>
        </authorList>
    </citation>
    <scope>NUCLEOTIDE SEQUENCE</scope>
    <source>
        <strain evidence="2">2830</strain>
    </source>
</reference>
<name>A0A9D1HME1_9FIRM</name>